<sequence>CVKLDDHTNIVIADHSPRLLHDSDILSYSNDMTRYPQTSVTDNGENLANEGQLTVKPPSGKIAEQSTEVNTESCRDETPANVPQISDVEGTMTVFESMVEP</sequence>
<dbReference type="EMBL" id="HACG01014046">
    <property type="protein sequence ID" value="CEK60911.1"/>
    <property type="molecule type" value="Transcribed_RNA"/>
</dbReference>
<proteinExistence type="predicted"/>
<feature type="non-terminal residue" evidence="2">
    <location>
        <position position="1"/>
    </location>
</feature>
<feature type="compositionally biased region" description="Polar residues" evidence="1">
    <location>
        <begin position="40"/>
        <end position="52"/>
    </location>
</feature>
<reference evidence="2" key="1">
    <citation type="submission" date="2014-12" db="EMBL/GenBank/DDBJ databases">
        <title>Insight into the proteome of Arion vulgaris.</title>
        <authorList>
            <person name="Aradska J."/>
            <person name="Bulat T."/>
            <person name="Smidak R."/>
            <person name="Sarate P."/>
            <person name="Gangsoo J."/>
            <person name="Sialana F."/>
            <person name="Bilban M."/>
            <person name="Lubec G."/>
        </authorList>
    </citation>
    <scope>NUCLEOTIDE SEQUENCE</scope>
    <source>
        <tissue evidence="2">Skin</tissue>
    </source>
</reference>
<feature type="non-terminal residue" evidence="2">
    <location>
        <position position="101"/>
    </location>
</feature>
<dbReference type="AlphaFoldDB" id="A0A0B6YYY5"/>
<name>A0A0B6YYY5_9EUPU</name>
<organism evidence="2">
    <name type="scientific">Arion vulgaris</name>
    <dbReference type="NCBI Taxonomy" id="1028688"/>
    <lineage>
        <taxon>Eukaryota</taxon>
        <taxon>Metazoa</taxon>
        <taxon>Spiralia</taxon>
        <taxon>Lophotrochozoa</taxon>
        <taxon>Mollusca</taxon>
        <taxon>Gastropoda</taxon>
        <taxon>Heterobranchia</taxon>
        <taxon>Euthyneura</taxon>
        <taxon>Panpulmonata</taxon>
        <taxon>Eupulmonata</taxon>
        <taxon>Stylommatophora</taxon>
        <taxon>Helicina</taxon>
        <taxon>Arionoidea</taxon>
        <taxon>Arionidae</taxon>
        <taxon>Arion</taxon>
    </lineage>
</organism>
<evidence type="ECO:0000313" key="2">
    <source>
        <dbReference type="EMBL" id="CEK60911.1"/>
    </source>
</evidence>
<gene>
    <name evidence="2" type="primary">ORF40713</name>
</gene>
<protein>
    <submittedName>
        <fullName evidence="2">Uncharacterized protein</fullName>
    </submittedName>
</protein>
<feature type="region of interest" description="Disordered" evidence="1">
    <location>
        <begin position="40"/>
        <end position="62"/>
    </location>
</feature>
<accession>A0A0B6YYY5</accession>
<evidence type="ECO:0000256" key="1">
    <source>
        <dbReference type="SAM" id="MobiDB-lite"/>
    </source>
</evidence>